<dbReference type="Gene3D" id="2.60.120.10">
    <property type="entry name" value="Jelly Rolls"/>
    <property type="match status" value="1"/>
</dbReference>
<evidence type="ECO:0000313" key="2">
    <source>
        <dbReference type="EMBL" id="KAH6604135.1"/>
    </source>
</evidence>
<name>A0A9P8QFY0_9HYPO</name>
<dbReference type="PROSITE" id="PS51502">
    <property type="entry name" value="S_R_A_B_BARREL"/>
    <property type="match status" value="1"/>
</dbReference>
<dbReference type="Proteomes" id="UP000827724">
    <property type="component" value="Unassembled WGS sequence"/>
</dbReference>
<dbReference type="SUPFAM" id="SSF51182">
    <property type="entry name" value="RmlC-like cupins"/>
    <property type="match status" value="1"/>
</dbReference>
<dbReference type="Gene3D" id="3.30.70.100">
    <property type="match status" value="1"/>
</dbReference>
<organism evidence="2 3">
    <name type="scientific">Trichoderma cornu-damae</name>
    <dbReference type="NCBI Taxonomy" id="654480"/>
    <lineage>
        <taxon>Eukaryota</taxon>
        <taxon>Fungi</taxon>
        <taxon>Dikarya</taxon>
        <taxon>Ascomycota</taxon>
        <taxon>Pezizomycotina</taxon>
        <taxon>Sordariomycetes</taxon>
        <taxon>Hypocreomycetidae</taxon>
        <taxon>Hypocreales</taxon>
        <taxon>Hypocreaceae</taxon>
        <taxon>Trichoderma</taxon>
    </lineage>
</organism>
<feature type="domain" description="Stress-response A/B barrel" evidence="1">
    <location>
        <begin position="24"/>
        <end position="121"/>
    </location>
</feature>
<dbReference type="Pfam" id="PF07876">
    <property type="entry name" value="Dabb"/>
    <property type="match status" value="1"/>
</dbReference>
<dbReference type="PANTHER" id="PTHR36448">
    <property type="entry name" value="BLR7373 PROTEIN"/>
    <property type="match status" value="1"/>
</dbReference>
<dbReference type="InterPro" id="IPR014710">
    <property type="entry name" value="RmlC-like_jellyroll"/>
</dbReference>
<dbReference type="PANTHER" id="PTHR36448:SF3">
    <property type="entry name" value="CUPIN TYPE-2 DOMAIN-CONTAINING PROTEIN"/>
    <property type="match status" value="1"/>
</dbReference>
<dbReference type="InterPro" id="IPR047121">
    <property type="entry name" value="YjiB-like"/>
</dbReference>
<protein>
    <submittedName>
        <fullName evidence="2">Cupin</fullName>
    </submittedName>
</protein>
<reference evidence="2" key="1">
    <citation type="submission" date="2021-08" db="EMBL/GenBank/DDBJ databases">
        <title>Chromosome-Level Trichoderma cornu-damae using Hi-C Data.</title>
        <authorList>
            <person name="Kim C.S."/>
        </authorList>
    </citation>
    <scope>NUCLEOTIDE SEQUENCE</scope>
    <source>
        <strain evidence="2">KA19-0412C</strain>
    </source>
</reference>
<dbReference type="InterPro" id="IPR013097">
    <property type="entry name" value="Dabb"/>
</dbReference>
<dbReference type="EMBL" id="JAIWOZ010000006">
    <property type="protein sequence ID" value="KAH6604135.1"/>
    <property type="molecule type" value="Genomic_DNA"/>
</dbReference>
<accession>A0A9P8QFY0</accession>
<dbReference type="AlphaFoldDB" id="A0A9P8QFY0"/>
<dbReference type="InterPro" id="IPR011008">
    <property type="entry name" value="Dimeric_a/b-barrel"/>
</dbReference>
<dbReference type="OrthoDB" id="3830014at2759"/>
<proteinExistence type="predicted"/>
<keyword evidence="3" id="KW-1185">Reference proteome</keyword>
<sequence>MSVSRFPQIDSSPHQQTLKMAGRVHRITLFKIPSEESQKKFVEQYRIMRETNSKDGKPYILSVTAGPAEPDQRSQGFTFVAKTEFASIEDMKYYDEECPAHKALKSVGSGLGVEGVMTIYFKPQITGDASPKPPSSIVLHPSRVSCLPRVPLACIQPPLSELRVSKASNPSLESHPQFLPSSPKPLVIYPLSLPSILKMLPQTRSNATSSKIGLSSPLNGGYTMYDTTHFHSTTHEVLCVTTGRAKLCFGGEHNPGRVEPVVKRGDVIDVPAGDWDMCYGRQGEQQSKIDNIVRLAWFNRDPIYIWHVFILKAA</sequence>
<evidence type="ECO:0000313" key="3">
    <source>
        <dbReference type="Proteomes" id="UP000827724"/>
    </source>
</evidence>
<dbReference type="SMART" id="SM00886">
    <property type="entry name" value="Dabb"/>
    <property type="match status" value="1"/>
</dbReference>
<dbReference type="InterPro" id="IPR011051">
    <property type="entry name" value="RmlC_Cupin_sf"/>
</dbReference>
<comment type="caution">
    <text evidence="2">The sequence shown here is derived from an EMBL/GenBank/DDBJ whole genome shotgun (WGS) entry which is preliminary data.</text>
</comment>
<gene>
    <name evidence="2" type="ORF">Trco_007581</name>
</gene>
<dbReference type="SUPFAM" id="SSF54909">
    <property type="entry name" value="Dimeric alpha+beta barrel"/>
    <property type="match status" value="1"/>
</dbReference>
<evidence type="ECO:0000259" key="1">
    <source>
        <dbReference type="PROSITE" id="PS51502"/>
    </source>
</evidence>